<accession>A0A517VT38</accession>
<proteinExistence type="predicted"/>
<reference evidence="2 3" key="1">
    <citation type="submission" date="2019-03" db="EMBL/GenBank/DDBJ databases">
        <title>Deep-cultivation of Planctomycetes and their phenomic and genomic characterization uncovers novel biology.</title>
        <authorList>
            <person name="Wiegand S."/>
            <person name="Jogler M."/>
            <person name="Boedeker C."/>
            <person name="Pinto D."/>
            <person name="Vollmers J."/>
            <person name="Rivas-Marin E."/>
            <person name="Kohn T."/>
            <person name="Peeters S.H."/>
            <person name="Heuer A."/>
            <person name="Rast P."/>
            <person name="Oberbeckmann S."/>
            <person name="Bunk B."/>
            <person name="Jeske O."/>
            <person name="Meyerdierks A."/>
            <person name="Storesund J.E."/>
            <person name="Kallscheuer N."/>
            <person name="Luecker S."/>
            <person name="Lage O.M."/>
            <person name="Pohl T."/>
            <person name="Merkel B.J."/>
            <person name="Hornburger P."/>
            <person name="Mueller R.-W."/>
            <person name="Bruemmer F."/>
            <person name="Labrenz M."/>
            <person name="Spormann A.M."/>
            <person name="Op den Camp H."/>
            <person name="Overmann J."/>
            <person name="Amann R."/>
            <person name="Jetten M.S.M."/>
            <person name="Mascher T."/>
            <person name="Medema M.H."/>
            <person name="Devos D.P."/>
            <person name="Kaster A.-K."/>
            <person name="Ovreas L."/>
            <person name="Rohde M."/>
            <person name="Galperin M.Y."/>
            <person name="Jogler C."/>
        </authorList>
    </citation>
    <scope>NUCLEOTIDE SEQUENCE [LARGE SCALE GENOMIC DNA]</scope>
    <source>
        <strain evidence="2 3">V144</strain>
    </source>
</reference>
<sequence>MIRYLSSLLIVTCSIPFLFGCGAEEPMVKEGEFNEADQLDPAEEAAAQKKAMKENR</sequence>
<dbReference type="AlphaFoldDB" id="A0A517VT38"/>
<evidence type="ECO:0000313" key="2">
    <source>
        <dbReference type="EMBL" id="QDT96140.1"/>
    </source>
</evidence>
<dbReference type="Proteomes" id="UP000318704">
    <property type="component" value="Chromosome"/>
</dbReference>
<dbReference type="KEGG" id="gaw:V144x_15930"/>
<dbReference type="EMBL" id="CP037920">
    <property type="protein sequence ID" value="QDT96140.1"/>
    <property type="molecule type" value="Genomic_DNA"/>
</dbReference>
<name>A0A517VT38_9PLAN</name>
<feature type="compositionally biased region" description="Acidic residues" evidence="1">
    <location>
        <begin position="33"/>
        <end position="43"/>
    </location>
</feature>
<gene>
    <name evidence="2" type="ORF">V144x_15930</name>
</gene>
<feature type="region of interest" description="Disordered" evidence="1">
    <location>
        <begin position="32"/>
        <end position="56"/>
    </location>
</feature>
<evidence type="ECO:0000313" key="3">
    <source>
        <dbReference type="Proteomes" id="UP000318704"/>
    </source>
</evidence>
<dbReference type="RefSeq" id="WP_197998813.1">
    <property type="nucleotide sequence ID" value="NZ_CP037920.1"/>
</dbReference>
<organism evidence="2 3">
    <name type="scientific">Gimesia aquarii</name>
    <dbReference type="NCBI Taxonomy" id="2527964"/>
    <lineage>
        <taxon>Bacteria</taxon>
        <taxon>Pseudomonadati</taxon>
        <taxon>Planctomycetota</taxon>
        <taxon>Planctomycetia</taxon>
        <taxon>Planctomycetales</taxon>
        <taxon>Planctomycetaceae</taxon>
        <taxon>Gimesia</taxon>
    </lineage>
</organism>
<protein>
    <submittedName>
        <fullName evidence="2">Uncharacterized protein</fullName>
    </submittedName>
</protein>
<dbReference type="PROSITE" id="PS51257">
    <property type="entry name" value="PROKAR_LIPOPROTEIN"/>
    <property type="match status" value="1"/>
</dbReference>
<evidence type="ECO:0000256" key="1">
    <source>
        <dbReference type="SAM" id="MobiDB-lite"/>
    </source>
</evidence>